<evidence type="ECO:0000256" key="1">
    <source>
        <dbReference type="SAM" id="MobiDB-lite"/>
    </source>
</evidence>
<dbReference type="EMBL" id="HBIW01014688">
    <property type="protein sequence ID" value="CAE0697213.1"/>
    <property type="molecule type" value="Transcribed_RNA"/>
</dbReference>
<evidence type="ECO:0000256" key="2">
    <source>
        <dbReference type="SAM" id="SignalP"/>
    </source>
</evidence>
<feature type="compositionally biased region" description="Polar residues" evidence="1">
    <location>
        <begin position="89"/>
        <end position="99"/>
    </location>
</feature>
<feature type="chain" id="PRO_5031555265" evidence="2">
    <location>
        <begin position="17"/>
        <end position="299"/>
    </location>
</feature>
<keyword evidence="2" id="KW-0732">Signal</keyword>
<gene>
    <name evidence="3" type="ORF">PCAL00307_LOCUS12649</name>
</gene>
<accession>A0A7S4E916</accession>
<organism evidence="3">
    <name type="scientific">Pelagomonas calceolata</name>
    <dbReference type="NCBI Taxonomy" id="35677"/>
    <lineage>
        <taxon>Eukaryota</taxon>
        <taxon>Sar</taxon>
        <taxon>Stramenopiles</taxon>
        <taxon>Ochrophyta</taxon>
        <taxon>Pelagophyceae</taxon>
        <taxon>Pelagomonadales</taxon>
        <taxon>Pelagomonadaceae</taxon>
        <taxon>Pelagomonas</taxon>
    </lineage>
</organism>
<reference evidence="3" key="1">
    <citation type="submission" date="2021-01" db="EMBL/GenBank/DDBJ databases">
        <authorList>
            <person name="Corre E."/>
            <person name="Pelletier E."/>
            <person name="Niang G."/>
            <person name="Scheremetjew M."/>
            <person name="Finn R."/>
            <person name="Kale V."/>
            <person name="Holt S."/>
            <person name="Cochrane G."/>
            <person name="Meng A."/>
            <person name="Brown T."/>
            <person name="Cohen L."/>
        </authorList>
    </citation>
    <scope>NUCLEOTIDE SEQUENCE</scope>
    <source>
        <strain evidence="3">CCMP1756</strain>
    </source>
</reference>
<proteinExistence type="predicted"/>
<feature type="signal peptide" evidence="2">
    <location>
        <begin position="1"/>
        <end position="16"/>
    </location>
</feature>
<evidence type="ECO:0000313" key="3">
    <source>
        <dbReference type="EMBL" id="CAE0697213.1"/>
    </source>
</evidence>
<name>A0A7S4E916_9STRA</name>
<protein>
    <submittedName>
        <fullName evidence="3">Uncharacterized protein</fullName>
    </submittedName>
</protein>
<feature type="region of interest" description="Disordered" evidence="1">
    <location>
        <begin position="274"/>
        <end position="299"/>
    </location>
</feature>
<dbReference type="AlphaFoldDB" id="A0A7S4E916"/>
<feature type="region of interest" description="Disordered" evidence="1">
    <location>
        <begin position="82"/>
        <end position="106"/>
    </location>
</feature>
<feature type="compositionally biased region" description="Basic residues" evidence="1">
    <location>
        <begin position="278"/>
        <end position="293"/>
    </location>
</feature>
<sequence length="299" mass="31644">MMRACVVFACTTLCAAAPRRFQSPTGACDVPPTTGGPRGCRAAAAAGNGWRRHVQRALLALDDAVVASAKTPVELRPPRCAPGKVRGQIQRQDGTTKVDTTTSREGAGATARTRLAAFAEDPVDRHARSALRRMDDGGLELVMVGDSLNAESVTALGCAGAPDGYDGAALRPLHAHVPFDKTPYTPEQWTVPKERGKVERDGLPIHAAADCCSAKPTVVVANIGIWYQCCEHNKPLNVSTYARDLAALAAFLEAVCANSHHVCLLRGTTAQSAAASPRRARARPSRASRRRCAPHADAL</sequence>